<dbReference type="InterPro" id="IPR036416">
    <property type="entry name" value="Pept_tRNA_hydro_sf"/>
</dbReference>
<comment type="similarity">
    <text evidence="5 7 9">Belongs to the PTH family.</text>
</comment>
<dbReference type="FunFam" id="3.40.50.1470:FF:000001">
    <property type="entry name" value="Peptidyl-tRNA hydrolase"/>
    <property type="match status" value="1"/>
</dbReference>
<protein>
    <recommendedName>
        <fullName evidence="6 7">Peptidyl-tRNA hydrolase</fullName>
        <shortName evidence="7">Pth</shortName>
        <ecNumber evidence="1 7">3.1.1.29</ecNumber>
    </recommendedName>
</protein>
<evidence type="ECO:0000256" key="7">
    <source>
        <dbReference type="HAMAP-Rule" id="MF_00083"/>
    </source>
</evidence>
<comment type="caution">
    <text evidence="10">The sequence shown here is derived from an EMBL/GenBank/DDBJ whole genome shotgun (WGS) entry which is preliminary data.</text>
</comment>
<keyword evidence="2 7" id="KW-0820">tRNA-binding</keyword>
<gene>
    <name evidence="7" type="primary">pth</name>
    <name evidence="10" type="ORF">A2042_08955</name>
</gene>
<dbReference type="PANTHER" id="PTHR17224">
    <property type="entry name" value="PEPTIDYL-TRNA HYDROLASE"/>
    <property type="match status" value="1"/>
</dbReference>
<evidence type="ECO:0000256" key="4">
    <source>
        <dbReference type="ARBA" id="ARBA00022884"/>
    </source>
</evidence>
<evidence type="ECO:0000256" key="1">
    <source>
        <dbReference type="ARBA" id="ARBA00013260"/>
    </source>
</evidence>
<keyword evidence="4 7" id="KW-0694">RNA-binding</keyword>
<name>A0A1F7R9G8_9BACT</name>
<dbReference type="Proteomes" id="UP000178526">
    <property type="component" value="Unassembled WGS sequence"/>
</dbReference>
<feature type="binding site" evidence="7">
    <location>
        <position position="112"/>
    </location>
    <ligand>
        <name>tRNA</name>
        <dbReference type="ChEBI" id="CHEBI:17843"/>
    </ligand>
</feature>
<keyword evidence="3 7" id="KW-0378">Hydrolase</keyword>
<proteinExistence type="inferred from homology"/>
<organism evidence="10 11">
    <name type="scientific">Candidatus Schekmanbacteria bacterium GWA2_38_11</name>
    <dbReference type="NCBI Taxonomy" id="1817876"/>
    <lineage>
        <taxon>Bacteria</taxon>
        <taxon>Candidatus Schekmaniibacteriota</taxon>
    </lineage>
</organism>
<dbReference type="SUPFAM" id="SSF53178">
    <property type="entry name" value="Peptidyl-tRNA hydrolase-like"/>
    <property type="match status" value="1"/>
</dbReference>
<comment type="subcellular location">
    <subcellularLocation>
        <location evidence="7">Cytoplasm</location>
    </subcellularLocation>
</comment>
<accession>A0A1F7R9G8</accession>
<dbReference type="EC" id="3.1.1.29" evidence="1 7"/>
<evidence type="ECO:0000256" key="6">
    <source>
        <dbReference type="ARBA" id="ARBA00050038"/>
    </source>
</evidence>
<dbReference type="GO" id="GO:0004045">
    <property type="term" value="F:peptidyl-tRNA hydrolase activity"/>
    <property type="evidence" value="ECO:0007669"/>
    <property type="project" value="UniProtKB-UniRule"/>
</dbReference>
<feature type="binding site" evidence="7">
    <location>
        <position position="64"/>
    </location>
    <ligand>
        <name>tRNA</name>
        <dbReference type="ChEBI" id="CHEBI:17843"/>
    </ligand>
</feature>
<dbReference type="PROSITE" id="PS01196">
    <property type="entry name" value="PEPT_TRNA_HYDROL_2"/>
    <property type="match status" value="1"/>
</dbReference>
<comment type="catalytic activity">
    <reaction evidence="7 8">
        <text>an N-acyl-L-alpha-aminoacyl-tRNA + H2O = an N-acyl-L-amino acid + a tRNA + H(+)</text>
        <dbReference type="Rhea" id="RHEA:54448"/>
        <dbReference type="Rhea" id="RHEA-COMP:10123"/>
        <dbReference type="Rhea" id="RHEA-COMP:13883"/>
        <dbReference type="ChEBI" id="CHEBI:15377"/>
        <dbReference type="ChEBI" id="CHEBI:15378"/>
        <dbReference type="ChEBI" id="CHEBI:59874"/>
        <dbReference type="ChEBI" id="CHEBI:78442"/>
        <dbReference type="ChEBI" id="CHEBI:138191"/>
        <dbReference type="EC" id="3.1.1.29"/>
    </reaction>
</comment>
<sequence length="193" mass="21636">MKLIVGLGNPGSGYKDTRHNIGFRAVDVIGNACGIKISKKKFFSQIGTGKIKLYDVILAKPLTYVNNSGEAVKKLLHDFSLTPKELIVVHDDIDLEKGILKIKERGGDGGHNGLRSMINLLQTDNFIRIRLGIGRPESKEDVVDYVLSSFDKKDQEWVQPLLIRAKTAVETLLIKGIINAMNEFNKRRMNEEF</sequence>
<dbReference type="GO" id="GO:0000049">
    <property type="term" value="F:tRNA binding"/>
    <property type="evidence" value="ECO:0007669"/>
    <property type="project" value="UniProtKB-UniRule"/>
</dbReference>
<feature type="active site" description="Proton acceptor" evidence="7">
    <location>
        <position position="19"/>
    </location>
</feature>
<dbReference type="HAMAP" id="MF_00083">
    <property type="entry name" value="Pept_tRNA_hydro_bact"/>
    <property type="match status" value="1"/>
</dbReference>
<dbReference type="EMBL" id="MGDB01000154">
    <property type="protein sequence ID" value="OGL38209.1"/>
    <property type="molecule type" value="Genomic_DNA"/>
</dbReference>
<feature type="binding site" evidence="7">
    <location>
        <position position="14"/>
    </location>
    <ligand>
        <name>tRNA</name>
        <dbReference type="ChEBI" id="CHEBI:17843"/>
    </ligand>
</feature>
<feature type="binding site" evidence="7">
    <location>
        <position position="66"/>
    </location>
    <ligand>
        <name>tRNA</name>
        <dbReference type="ChEBI" id="CHEBI:17843"/>
    </ligand>
</feature>
<reference evidence="10 11" key="1">
    <citation type="journal article" date="2016" name="Nat. Commun.">
        <title>Thousands of microbial genomes shed light on interconnected biogeochemical processes in an aquifer system.</title>
        <authorList>
            <person name="Anantharaman K."/>
            <person name="Brown C.T."/>
            <person name="Hug L.A."/>
            <person name="Sharon I."/>
            <person name="Castelle C.J."/>
            <person name="Probst A.J."/>
            <person name="Thomas B.C."/>
            <person name="Singh A."/>
            <person name="Wilkins M.J."/>
            <person name="Karaoz U."/>
            <person name="Brodie E.L."/>
            <person name="Williams K.H."/>
            <person name="Hubbard S.S."/>
            <person name="Banfield J.F."/>
        </authorList>
    </citation>
    <scope>NUCLEOTIDE SEQUENCE [LARGE SCALE GENOMIC DNA]</scope>
</reference>
<evidence type="ECO:0000256" key="9">
    <source>
        <dbReference type="RuleBase" id="RU004320"/>
    </source>
</evidence>
<comment type="function">
    <text evidence="7">Hydrolyzes ribosome-free peptidyl-tRNAs (with 1 or more amino acids incorporated), which drop off the ribosome during protein synthesis, or as a result of ribosome stalling.</text>
</comment>
<dbReference type="Pfam" id="PF01195">
    <property type="entry name" value="Pept_tRNA_hydro"/>
    <property type="match status" value="1"/>
</dbReference>
<keyword evidence="7" id="KW-0963">Cytoplasm</keyword>
<dbReference type="NCBIfam" id="TIGR00447">
    <property type="entry name" value="pth"/>
    <property type="match status" value="1"/>
</dbReference>
<dbReference type="InterPro" id="IPR018171">
    <property type="entry name" value="Pept_tRNA_hydro_CS"/>
</dbReference>
<dbReference type="PROSITE" id="PS01195">
    <property type="entry name" value="PEPT_TRNA_HYDROL_1"/>
    <property type="match status" value="1"/>
</dbReference>
<dbReference type="AlphaFoldDB" id="A0A1F7R9G8"/>
<dbReference type="InterPro" id="IPR001328">
    <property type="entry name" value="Pept_tRNA_hydro"/>
</dbReference>
<evidence type="ECO:0000313" key="11">
    <source>
        <dbReference type="Proteomes" id="UP000178526"/>
    </source>
</evidence>
<feature type="site" description="Stabilizes the basic form of H active site to accept a proton" evidence="7">
    <location>
        <position position="91"/>
    </location>
</feature>
<evidence type="ECO:0000256" key="2">
    <source>
        <dbReference type="ARBA" id="ARBA00022555"/>
    </source>
</evidence>
<evidence type="ECO:0000256" key="8">
    <source>
        <dbReference type="RuleBase" id="RU000673"/>
    </source>
</evidence>
<dbReference type="GO" id="GO:0072344">
    <property type="term" value="P:rescue of stalled ribosome"/>
    <property type="evidence" value="ECO:0007669"/>
    <property type="project" value="UniProtKB-UniRule"/>
</dbReference>
<dbReference type="PANTHER" id="PTHR17224:SF1">
    <property type="entry name" value="PEPTIDYL-TRNA HYDROLASE"/>
    <property type="match status" value="1"/>
</dbReference>
<dbReference type="CDD" id="cd00462">
    <property type="entry name" value="PTH"/>
    <property type="match status" value="1"/>
</dbReference>
<comment type="function">
    <text evidence="7">Catalyzes the release of premature peptidyl moieties from peptidyl-tRNA molecules trapped in stalled 50S ribosomal subunits, and thus maintains levels of free tRNAs and 50S ribosomes.</text>
</comment>
<feature type="site" description="Discriminates between blocked and unblocked aminoacyl-tRNA" evidence="7">
    <location>
        <position position="9"/>
    </location>
</feature>
<dbReference type="GO" id="GO:0005737">
    <property type="term" value="C:cytoplasm"/>
    <property type="evidence" value="ECO:0007669"/>
    <property type="project" value="UniProtKB-SubCell"/>
</dbReference>
<evidence type="ECO:0000256" key="5">
    <source>
        <dbReference type="ARBA" id="ARBA00038063"/>
    </source>
</evidence>
<evidence type="ECO:0000313" key="10">
    <source>
        <dbReference type="EMBL" id="OGL38209.1"/>
    </source>
</evidence>
<evidence type="ECO:0000256" key="3">
    <source>
        <dbReference type="ARBA" id="ARBA00022801"/>
    </source>
</evidence>
<dbReference type="GO" id="GO:0006515">
    <property type="term" value="P:protein quality control for misfolded or incompletely synthesized proteins"/>
    <property type="evidence" value="ECO:0007669"/>
    <property type="project" value="UniProtKB-UniRule"/>
</dbReference>
<comment type="subunit">
    <text evidence="7">Monomer.</text>
</comment>
<dbReference type="Gene3D" id="3.40.50.1470">
    <property type="entry name" value="Peptidyl-tRNA hydrolase"/>
    <property type="match status" value="1"/>
</dbReference>